<sequence length="197" mass="21550">MVVVVLTCALVGNAGVFGVKIDDSARVWELKDVIKEKNPATITCDAKDLKLSLAKTADGAWLPSNDPDVVAMRSGAVSEKVQNLLNGQIDPAEEISDVFVPAPQKKQIHVLVVVPYLEQAQVDMFHESLSLARQASVRQSRIEMRLEQLAASLPHKNSKSYTDGALGQLLLERLRKDGMLFDLPPTDDGEAFWSADI</sequence>
<proteinExistence type="predicted"/>
<dbReference type="Proteomes" id="UP001165121">
    <property type="component" value="Unassembled WGS sequence"/>
</dbReference>
<comment type="caution">
    <text evidence="6">The sequence shown here is derived from an EMBL/GenBank/DDBJ whole genome shotgun (WGS) entry which is preliminary data.</text>
</comment>
<dbReference type="AlphaFoldDB" id="A0A9W6U244"/>
<reference evidence="6" key="1">
    <citation type="submission" date="2023-04" db="EMBL/GenBank/DDBJ databases">
        <title>Phytophthora fragariaefolia NBRC 109709.</title>
        <authorList>
            <person name="Ichikawa N."/>
            <person name="Sato H."/>
            <person name="Tonouchi N."/>
        </authorList>
    </citation>
    <scope>NUCLEOTIDE SEQUENCE</scope>
    <source>
        <strain evidence="6">NBRC 109709</strain>
    </source>
</reference>
<keyword evidence="4" id="KW-0732">Signal</keyword>
<organism evidence="6 7">
    <name type="scientific">Phytophthora fragariaefolia</name>
    <dbReference type="NCBI Taxonomy" id="1490495"/>
    <lineage>
        <taxon>Eukaryota</taxon>
        <taxon>Sar</taxon>
        <taxon>Stramenopiles</taxon>
        <taxon>Oomycota</taxon>
        <taxon>Peronosporomycetes</taxon>
        <taxon>Peronosporales</taxon>
        <taxon>Peronosporaceae</taxon>
        <taxon>Phytophthora</taxon>
    </lineage>
</organism>
<dbReference type="InterPro" id="IPR045379">
    <property type="entry name" value="Crinkler_N"/>
</dbReference>
<dbReference type="GO" id="GO:0005576">
    <property type="term" value="C:extracellular region"/>
    <property type="evidence" value="ECO:0007669"/>
    <property type="project" value="UniProtKB-SubCell"/>
</dbReference>
<feature type="signal peptide" evidence="4">
    <location>
        <begin position="1"/>
        <end position="18"/>
    </location>
</feature>
<gene>
    <name evidence="6" type="ORF">Pfra01_000382700</name>
</gene>
<dbReference type="Pfam" id="PF20147">
    <property type="entry name" value="Crinkler"/>
    <property type="match status" value="1"/>
</dbReference>
<evidence type="ECO:0000256" key="1">
    <source>
        <dbReference type="ARBA" id="ARBA00004340"/>
    </source>
</evidence>
<keyword evidence="3" id="KW-0964">Secreted</keyword>
<dbReference type="OrthoDB" id="123796at2759"/>
<feature type="domain" description="Crinkler effector protein N-terminal" evidence="5">
    <location>
        <begin position="5"/>
        <end position="113"/>
    </location>
</feature>
<evidence type="ECO:0000259" key="5">
    <source>
        <dbReference type="Pfam" id="PF20147"/>
    </source>
</evidence>
<dbReference type="GO" id="GO:0043657">
    <property type="term" value="C:host cell"/>
    <property type="evidence" value="ECO:0007669"/>
    <property type="project" value="UniProtKB-SubCell"/>
</dbReference>
<evidence type="ECO:0000256" key="2">
    <source>
        <dbReference type="ARBA" id="ARBA00004613"/>
    </source>
</evidence>
<evidence type="ECO:0000313" key="6">
    <source>
        <dbReference type="EMBL" id="GMF23737.1"/>
    </source>
</evidence>
<evidence type="ECO:0000256" key="4">
    <source>
        <dbReference type="SAM" id="SignalP"/>
    </source>
</evidence>
<feature type="chain" id="PRO_5040792641" evidence="4">
    <location>
        <begin position="19"/>
        <end position="197"/>
    </location>
</feature>
<protein>
    <submittedName>
        <fullName evidence="6">Unnamed protein product</fullName>
    </submittedName>
</protein>
<evidence type="ECO:0000256" key="3">
    <source>
        <dbReference type="ARBA" id="ARBA00022525"/>
    </source>
</evidence>
<evidence type="ECO:0000313" key="7">
    <source>
        <dbReference type="Proteomes" id="UP001165121"/>
    </source>
</evidence>
<accession>A0A9W6U244</accession>
<dbReference type="EMBL" id="BSXT01000295">
    <property type="protein sequence ID" value="GMF23737.1"/>
    <property type="molecule type" value="Genomic_DNA"/>
</dbReference>
<keyword evidence="7" id="KW-1185">Reference proteome</keyword>
<name>A0A9W6U244_9STRA</name>
<comment type="subcellular location">
    <subcellularLocation>
        <location evidence="1">Host cell</location>
    </subcellularLocation>
    <subcellularLocation>
        <location evidence="2">Secreted</location>
    </subcellularLocation>
</comment>